<evidence type="ECO:0000313" key="1">
    <source>
        <dbReference type="EMBL" id="JAP14218.1"/>
    </source>
</evidence>
<dbReference type="EMBL" id="GEDG01026875">
    <property type="protein sequence ID" value="JAP14218.1"/>
    <property type="molecule type" value="Transcribed_RNA"/>
</dbReference>
<proteinExistence type="predicted"/>
<sequence>MKKGCVVSLYGLGQFSPCELTFGVELRPKIHFFTIVKKQKYFDTSSILIWFLCAGVTAPEVLNFTANVNLFGFLGESL</sequence>
<organism evidence="1">
    <name type="scientific">Solanum chacoense</name>
    <name type="common">Chaco potato</name>
    <dbReference type="NCBI Taxonomy" id="4108"/>
    <lineage>
        <taxon>Eukaryota</taxon>
        <taxon>Viridiplantae</taxon>
        <taxon>Streptophyta</taxon>
        <taxon>Embryophyta</taxon>
        <taxon>Tracheophyta</taxon>
        <taxon>Spermatophyta</taxon>
        <taxon>Magnoliopsida</taxon>
        <taxon>eudicotyledons</taxon>
        <taxon>Gunneridae</taxon>
        <taxon>Pentapetalae</taxon>
        <taxon>asterids</taxon>
        <taxon>lamiids</taxon>
        <taxon>Solanales</taxon>
        <taxon>Solanaceae</taxon>
        <taxon>Solanoideae</taxon>
        <taxon>Solaneae</taxon>
        <taxon>Solanum</taxon>
    </lineage>
</organism>
<dbReference type="AlphaFoldDB" id="A0A0V0H248"/>
<name>A0A0V0H248_SOLCH</name>
<protein>
    <submittedName>
        <fullName evidence="1">Putative ovule protein</fullName>
    </submittedName>
</protein>
<accession>A0A0V0H248</accession>
<reference evidence="1" key="1">
    <citation type="submission" date="2015-12" db="EMBL/GenBank/DDBJ databases">
        <title>Gene expression during late stages of embryo sac development: a critical building block for successful pollen-pistil interactions.</title>
        <authorList>
            <person name="Liu Y."/>
            <person name="Joly V."/>
            <person name="Sabar M."/>
            <person name="Matton D.P."/>
        </authorList>
    </citation>
    <scope>NUCLEOTIDE SEQUENCE</scope>
</reference>